<feature type="domain" description="CoA carboxyltransferase C-terminal" evidence="2">
    <location>
        <begin position="282"/>
        <end position="527"/>
    </location>
</feature>
<gene>
    <name evidence="3" type="ORF">JIV24_00285</name>
</gene>
<dbReference type="Proteomes" id="UP000605676">
    <property type="component" value="Unassembled WGS sequence"/>
</dbReference>
<dbReference type="InterPro" id="IPR029045">
    <property type="entry name" value="ClpP/crotonase-like_dom_sf"/>
</dbReference>
<dbReference type="PANTHER" id="PTHR22855">
    <property type="entry name" value="ACETYL, PROPIONYL, PYRUVATE, AND GLUTACONYL CARBOXYLASE-RELATED"/>
    <property type="match status" value="1"/>
</dbReference>
<dbReference type="SUPFAM" id="SSF52096">
    <property type="entry name" value="ClpP/crotonase"/>
    <property type="match status" value="2"/>
</dbReference>
<feature type="domain" description="CoA carboxyltransferase N-terminal" evidence="1">
    <location>
        <begin position="18"/>
        <end position="278"/>
    </location>
</feature>
<evidence type="ECO:0000259" key="1">
    <source>
        <dbReference type="PROSITE" id="PS50980"/>
    </source>
</evidence>
<evidence type="ECO:0000313" key="4">
    <source>
        <dbReference type="Proteomes" id="UP000605676"/>
    </source>
</evidence>
<dbReference type="Pfam" id="PF01039">
    <property type="entry name" value="Carboxyl_trans"/>
    <property type="match status" value="1"/>
</dbReference>
<proteinExistence type="predicted"/>
<dbReference type="InterPro" id="IPR045190">
    <property type="entry name" value="MCCB/AccD1-like"/>
</dbReference>
<dbReference type="Gene3D" id="3.90.226.10">
    <property type="entry name" value="2-enoyl-CoA Hydratase, Chain A, domain 1"/>
    <property type="match status" value="2"/>
</dbReference>
<dbReference type="PANTHER" id="PTHR22855:SF13">
    <property type="entry name" value="METHYLCROTONOYL-COA CARBOXYLASE BETA CHAIN, MITOCHONDRIAL"/>
    <property type="match status" value="1"/>
</dbReference>
<organism evidence="3 4">
    <name type="scientific">Carboxylicivirga marina</name>
    <dbReference type="NCBI Taxonomy" id="2800988"/>
    <lineage>
        <taxon>Bacteria</taxon>
        <taxon>Pseudomonadati</taxon>
        <taxon>Bacteroidota</taxon>
        <taxon>Bacteroidia</taxon>
        <taxon>Marinilabiliales</taxon>
        <taxon>Marinilabiliaceae</taxon>
        <taxon>Carboxylicivirga</taxon>
    </lineage>
</organism>
<dbReference type="PROSITE" id="PS50989">
    <property type="entry name" value="COA_CT_CTER"/>
    <property type="match status" value="1"/>
</dbReference>
<evidence type="ECO:0000259" key="2">
    <source>
        <dbReference type="PROSITE" id="PS50989"/>
    </source>
</evidence>
<dbReference type="InterPro" id="IPR034733">
    <property type="entry name" value="AcCoA_carboxyl_beta"/>
</dbReference>
<reference evidence="3 4" key="1">
    <citation type="submission" date="2021-01" db="EMBL/GenBank/DDBJ databases">
        <title>Carboxyliciviraga sp.nov., isolated from coastal sediments.</title>
        <authorList>
            <person name="Lu D."/>
            <person name="Zhang T."/>
        </authorList>
    </citation>
    <scope>NUCLEOTIDE SEQUENCE [LARGE SCALE GENOMIC DNA]</scope>
    <source>
        <strain evidence="3 4">N1Y132</strain>
    </source>
</reference>
<evidence type="ECO:0000313" key="3">
    <source>
        <dbReference type="EMBL" id="MBK3515755.1"/>
    </source>
</evidence>
<keyword evidence="4" id="KW-1185">Reference proteome</keyword>
<protein>
    <submittedName>
        <fullName evidence="3">Methylcrotonoyl-CoA carboxylase</fullName>
    </submittedName>
</protein>
<sequence length="532" mass="58159">MFKYNSTINTSSDSFVSNKKLNNALAEDYFKKLKEAFKGGGEKARQKHIAKGKLTVRQRIDYLLDKDSYFLELSALAANGQYKDAFPSAGIVTGIGQVHGRNVIIIANDATVKGGTYVKETIKKHLRAQEIALQNKLPCIYLVDSGGVFLPQQAEVFPDRDDFGRIFFNQSRMSAQSIAQIAIVMGSCTAGGAYVPAMSDETIIVKNQGTIFLAGPPLVKAATGEEVSAEELGGGEVHTQISGVADHLADNDEHAIHICRNIVETLPQNHAKATEASAPQYAPNELSGLIPESGKPFPDVHEIIARLVDDSAFHEFKSNYGTTLVTAFAKIEGQSVGIIANNGILFSESALKGAHFIQLCNERNIPMLFLQNITGFMVGKDYEHKGIAKDGAKMVNALANSTVPYFTILIGGSYGAGNYAMAGRAYEPRFLFMWPNARISVMGAKQAAKVLTTIKREQAIAQNQNVNEEELKQIEASILKKYEEEGSPYYSTSRLWDDGIISPESTRQIAGLVLRIIDNNEVKNTKYGVFRM</sequence>
<accession>A0ABS1HDK1</accession>
<dbReference type="InterPro" id="IPR011762">
    <property type="entry name" value="COA_CT_N"/>
</dbReference>
<dbReference type="InterPro" id="IPR011763">
    <property type="entry name" value="COA_CT_C"/>
</dbReference>
<dbReference type="RefSeq" id="WP_200462986.1">
    <property type="nucleotide sequence ID" value="NZ_JAENRR010000001.1"/>
</dbReference>
<dbReference type="PROSITE" id="PS50980">
    <property type="entry name" value="COA_CT_NTER"/>
    <property type="match status" value="1"/>
</dbReference>
<name>A0ABS1HDK1_9BACT</name>
<comment type="caution">
    <text evidence="3">The sequence shown here is derived from an EMBL/GenBank/DDBJ whole genome shotgun (WGS) entry which is preliminary data.</text>
</comment>
<dbReference type="EMBL" id="JAENRR010000001">
    <property type="protein sequence ID" value="MBK3515755.1"/>
    <property type="molecule type" value="Genomic_DNA"/>
</dbReference>